<accession>A0ABT6KFZ6</accession>
<evidence type="ECO:0000313" key="2">
    <source>
        <dbReference type="EMBL" id="MDH6106627.1"/>
    </source>
</evidence>
<keyword evidence="3" id="KW-1185">Reference proteome</keyword>
<dbReference type="RefSeq" id="WP_280792837.1">
    <property type="nucleotide sequence ID" value="NZ_JANQDF010000120.1"/>
</dbReference>
<gene>
    <name evidence="2" type="ORF">NWP22_12230</name>
</gene>
<proteinExistence type="predicted"/>
<protein>
    <submittedName>
        <fullName evidence="2">Uncharacterized protein</fullName>
    </submittedName>
</protein>
<reference evidence="2 3" key="1">
    <citation type="journal article" date="2023" name="J. Phycol.">
        <title>Chrysosporum ovalisporum is synonymous with the true-branching cyanobacterium Umezakia natans (Nostocales/Aphanizomenonaceae).</title>
        <authorList>
            <person name="McGregor G.B."/>
            <person name="Sendall B.C."/>
            <person name="Niiyama Y."/>
            <person name="Tuji A."/>
            <person name="Willis A."/>
        </authorList>
    </citation>
    <scope>NUCLEOTIDE SEQUENCE [LARGE SCALE GENOMIC DNA]</scope>
    <source>
        <strain evidence="2 3">CS-531</strain>
    </source>
</reference>
<dbReference type="Proteomes" id="UP001159386">
    <property type="component" value="Unassembled WGS sequence"/>
</dbReference>
<organism evidence="2 3">
    <name type="scientific">Anabaenopsis tanganyikae CS-531</name>
    <dbReference type="NCBI Taxonomy" id="2785304"/>
    <lineage>
        <taxon>Bacteria</taxon>
        <taxon>Bacillati</taxon>
        <taxon>Cyanobacteriota</taxon>
        <taxon>Cyanophyceae</taxon>
        <taxon>Nostocales</taxon>
        <taxon>Nodulariaceae</taxon>
        <taxon>Anabaenopsis</taxon>
        <taxon>Anabaenopsis tanganyikae</taxon>
    </lineage>
</organism>
<feature type="compositionally biased region" description="Low complexity" evidence="1">
    <location>
        <begin position="16"/>
        <end position="26"/>
    </location>
</feature>
<sequence length="158" mass="16568">MVSNPGGFSVGGSVGGNVNNVQGDNNRTVQGNNNQAVLGDNNQVMQQNQVGADTAASLTKEDVIKLLAQLETLIQGAELPADTKEEVIDDLSAVKKATDKEEPNKKRALDRLTSVTETLEKTTKTVDSGKQLWTVAKPIIVKVAGWLGAAVGSSLLGL</sequence>
<evidence type="ECO:0000256" key="1">
    <source>
        <dbReference type="SAM" id="MobiDB-lite"/>
    </source>
</evidence>
<dbReference type="EMBL" id="JANQDF010000120">
    <property type="protein sequence ID" value="MDH6106627.1"/>
    <property type="molecule type" value="Genomic_DNA"/>
</dbReference>
<comment type="caution">
    <text evidence="2">The sequence shown here is derived from an EMBL/GenBank/DDBJ whole genome shotgun (WGS) entry which is preliminary data.</text>
</comment>
<evidence type="ECO:0000313" key="3">
    <source>
        <dbReference type="Proteomes" id="UP001159386"/>
    </source>
</evidence>
<name>A0ABT6KFZ6_9CYAN</name>
<feature type="region of interest" description="Disordered" evidence="1">
    <location>
        <begin position="1"/>
        <end position="29"/>
    </location>
</feature>